<proteinExistence type="predicted"/>
<protein>
    <submittedName>
        <fullName evidence="1">Dna helicase recq family member</fullName>
    </submittedName>
</protein>
<keyword evidence="2" id="KW-1185">Reference proteome</keyword>
<evidence type="ECO:0000313" key="2">
    <source>
        <dbReference type="Proteomes" id="UP001056778"/>
    </source>
</evidence>
<keyword evidence="1" id="KW-0347">Helicase</keyword>
<keyword evidence="1" id="KW-0378">Hydrolase</keyword>
<evidence type="ECO:0000313" key="1">
    <source>
        <dbReference type="EMBL" id="KAI4471775.1"/>
    </source>
</evidence>
<reference evidence="1" key="1">
    <citation type="submission" date="2022-04" db="EMBL/GenBank/DDBJ databases">
        <title>Chromosome-scale genome assembly of Holotrichia oblita Faldermann.</title>
        <authorList>
            <person name="Rongchong L."/>
        </authorList>
    </citation>
    <scope>NUCLEOTIDE SEQUENCE</scope>
    <source>
        <strain evidence="1">81SQS9</strain>
    </source>
</reference>
<dbReference type="EMBL" id="CM043015">
    <property type="protein sequence ID" value="KAI4471775.1"/>
    <property type="molecule type" value="Genomic_DNA"/>
</dbReference>
<comment type="caution">
    <text evidence="1">The sequence shown here is derived from an EMBL/GenBank/DDBJ whole genome shotgun (WGS) entry which is preliminary data.</text>
</comment>
<gene>
    <name evidence="1" type="ORF">MML48_1g16994</name>
</gene>
<accession>A0ACB9TYW9</accession>
<keyword evidence="1" id="KW-0067">ATP-binding</keyword>
<keyword evidence="1" id="KW-0547">Nucleotide-binding</keyword>
<organism evidence="1 2">
    <name type="scientific">Holotrichia oblita</name>
    <name type="common">Chafer beetle</name>
    <dbReference type="NCBI Taxonomy" id="644536"/>
    <lineage>
        <taxon>Eukaryota</taxon>
        <taxon>Metazoa</taxon>
        <taxon>Ecdysozoa</taxon>
        <taxon>Arthropoda</taxon>
        <taxon>Hexapoda</taxon>
        <taxon>Insecta</taxon>
        <taxon>Pterygota</taxon>
        <taxon>Neoptera</taxon>
        <taxon>Endopterygota</taxon>
        <taxon>Coleoptera</taxon>
        <taxon>Polyphaga</taxon>
        <taxon>Scarabaeiformia</taxon>
        <taxon>Scarabaeidae</taxon>
        <taxon>Melolonthinae</taxon>
        <taxon>Holotrichia</taxon>
    </lineage>
</organism>
<dbReference type="Proteomes" id="UP001056778">
    <property type="component" value="Chromosome 1"/>
</dbReference>
<name>A0ACB9TYW9_HOLOL</name>
<sequence length="1412" mass="159741">MELIQNPEQKAMYDKCKYRVKLWEYHFKKQHGRVPSKLDIREAENEVRFAYKMYFNLKSAAIERSFVDIDGFQSDDEDCKSNDAERIVTSSCLNEESIDEKVWSTDLNNQASEVVKKDKPKSNVNASFSQKLFGGSKFSKRNPRKSLSTQNKKSQNNITEVQSLLPQQNENFNPQDSMIEKSLSQEFFDSFIEENTSNFKIVKQKPQVASQSLDVIQSMLRNDYKLKKTLDTGWIDRITNKNGTDEVLEQNINDFDLSKKCVHSIERSKSLSYDYDSDDVIANSEDEACDNVSRHISKKMKLDLSRSVSYPGVAVTKPEEKIMIAGVVPVEPINTPIPPTAINDMEKKENEVQIPNDKIEPINGETKTKITKSMKTQLTKQTQVKRKPVRNSRPTRSKKPSNLKENSDSDDQNYSETELEDSLSKIDKTTETKLNKSTKKVIKAKIKDAEPEKYELEYSVKPRIVTVPRITKIKKTVTKNEKKDEESASDYKPKTKQDIAKEKLEKKIATGSLNENFVSINIKKKVFVRGKKGMNFSKYKKQMWKNKKKALSGPDMDMGGCDGGVLTCFNCGDVGHFARQCPKRHGDKLLPLDVAGDGEEEESPFPTLEEAEKMAEESALAVRKSNKKLMKKGNDEENVDGDARDDGQTCEDEFVEDSQDNDSDDDQLLAETLRLEELVAKLDTQAYIDSTNFVKPYYELTDDGNVIDTTKEVYDALKEFGYTQFRPGQEAAIMRILSGKSTLVTLSTGSGKSLCYQLPAYIYSKRDPCIALVISPLVSLMEDQVTGLPPFLKAACLHTNQTKTQREKVMELVSAGSLSILLVSPEAVAAGERSTGFGSLLRKLPPISFACIDEAHCVSQWSHNFRPSYLMICRILRERLGVTTILGLTATATVSTANNIIEHLKVSDGSDGIISDIPLPHNLHLTVSKDSNRDNALVGLLLSERFTQCRSVIVYCTRREECERVARFLRSTLRDEKSEQAGGNTKKRKRMSEQAEPYHAGLSAKRRKSIQNSFMSGELRIVVATVAFGMGINKSDIRSVIHYNMPSSFESYVQEIGRAGRDGLPAHCHLFLDSQGNDENELRRHIHANSIDWHVIRKLLQRIFIPCSCKDTCPKHEVAFSIKDTVQALDVPEENIATLLCYLELHDNRYVQVLRPAYTSCKIISYKGVAEIRKASKECAPLAMALALYANKQGDNKENIFEFPVVDVASAMGWDSGICKHKLKNLEWTSVNGQPKRSNLSVEFSNLGFCVLAPGNLNDTQLDDTLDYLYKRVVDQEKMCLMQLRALHTTLSSVAAKTYKGCLGEESNPNQIVLKDKIRDYFISANPLTGFEMDEVKRVVEENIVKDTRQLVMMYKDNVFTGRSVARIFHGIQSPNYPAVIWGRCKFWRSHLKDDFHEICKIATREILQMRC</sequence>